<dbReference type="InterPro" id="IPR003594">
    <property type="entry name" value="HATPase_dom"/>
</dbReference>
<evidence type="ECO:0000256" key="3">
    <source>
        <dbReference type="ARBA" id="ARBA00023012"/>
    </source>
</evidence>
<protein>
    <submittedName>
        <fullName evidence="6">Two-component system, sensor histidine kinase YcbA</fullName>
    </submittedName>
</protein>
<keyword evidence="3" id="KW-0902">Two-component regulatory system</keyword>
<gene>
    <name evidence="6" type="ORF">SAMN02194393_03487</name>
</gene>
<organism evidence="6 7">
    <name type="scientific">Maledivibacter halophilus</name>
    <dbReference type="NCBI Taxonomy" id="36842"/>
    <lineage>
        <taxon>Bacteria</taxon>
        <taxon>Bacillati</taxon>
        <taxon>Bacillota</taxon>
        <taxon>Clostridia</taxon>
        <taxon>Peptostreptococcales</taxon>
        <taxon>Caminicellaceae</taxon>
        <taxon>Maledivibacter</taxon>
    </lineage>
</organism>
<feature type="transmembrane region" description="Helical" evidence="4">
    <location>
        <begin position="60"/>
        <end position="80"/>
    </location>
</feature>
<dbReference type="Proteomes" id="UP000190285">
    <property type="component" value="Unassembled WGS sequence"/>
</dbReference>
<dbReference type="AlphaFoldDB" id="A0A1T5LYE4"/>
<reference evidence="7" key="1">
    <citation type="submission" date="2017-02" db="EMBL/GenBank/DDBJ databases">
        <authorList>
            <person name="Varghese N."/>
            <person name="Submissions S."/>
        </authorList>
    </citation>
    <scope>NUCLEOTIDE SEQUENCE [LARGE SCALE GENOMIC DNA]</scope>
    <source>
        <strain evidence="7">M1</strain>
    </source>
</reference>
<dbReference type="EMBL" id="FUZT01000009">
    <property type="protein sequence ID" value="SKC80844.1"/>
    <property type="molecule type" value="Genomic_DNA"/>
</dbReference>
<dbReference type="SUPFAM" id="SSF55874">
    <property type="entry name" value="ATPase domain of HSP90 chaperone/DNA topoisomerase II/histidine kinase"/>
    <property type="match status" value="1"/>
</dbReference>
<feature type="transmembrane region" description="Helical" evidence="4">
    <location>
        <begin position="14"/>
        <end position="32"/>
    </location>
</feature>
<dbReference type="SMART" id="SM00387">
    <property type="entry name" value="HATPase_c"/>
    <property type="match status" value="1"/>
</dbReference>
<dbReference type="PANTHER" id="PTHR43547">
    <property type="entry name" value="TWO-COMPONENT HISTIDINE KINASE"/>
    <property type="match status" value="1"/>
</dbReference>
<proteinExistence type="predicted"/>
<keyword evidence="4" id="KW-1133">Transmembrane helix</keyword>
<keyword evidence="2 6" id="KW-0418">Kinase</keyword>
<name>A0A1T5LYE4_9FIRM</name>
<keyword evidence="2 6" id="KW-0808">Transferase</keyword>
<dbReference type="Gene3D" id="3.30.565.10">
    <property type="entry name" value="Histidine kinase-like ATPase, C-terminal domain"/>
    <property type="match status" value="1"/>
</dbReference>
<accession>A0A1T5LYE4</accession>
<evidence type="ECO:0000256" key="2">
    <source>
        <dbReference type="ARBA" id="ARBA00022777"/>
    </source>
</evidence>
<keyword evidence="4" id="KW-0472">Membrane</keyword>
<dbReference type="STRING" id="36842.SAMN02194393_03487"/>
<dbReference type="InterPro" id="IPR036890">
    <property type="entry name" value="HATPase_C_sf"/>
</dbReference>
<dbReference type="GO" id="GO:0000155">
    <property type="term" value="F:phosphorelay sensor kinase activity"/>
    <property type="evidence" value="ECO:0007669"/>
    <property type="project" value="TreeGrafter"/>
</dbReference>
<sequence>MNIINIIKENRRKVENVFAICILSVFMGQIYITPYTYGFRLSFAVVILSLFLLYFKDYNAIFICILVGFSMFLFRSIVVFLNNGFYSFSEVILIYIPVITFYISFGILFQLLEVRHKTNSPLNFMLSLWVCDSFSNLVEAFTRKVWTSGHFDKIIMLIIIIGFIRTIINYLVFWLSSYYVKRFKKDQREKHFRDLILFTSRLKTELFFLNKSRNDIENTVCLIHNYYHDIEDPDLKSVLLKVAKEIHEVKKDYLRVIAGMESAFDKKSVVNYMSNKDILYIIKDNMSKIAEKHNKKISIDINYNSIFTTKEYYHLISILNNLAINSIEAIDKFGKIKINCLRNNDIVKFIVWDNGPGIRKDKLIDIFDAGYSSKYDRITGKMSSGVGLTHVQHIVENYFKGKIRVESKLNKYTEFTVEIPYYKLSGGE</sequence>
<keyword evidence="7" id="KW-1185">Reference proteome</keyword>
<keyword evidence="1" id="KW-0597">Phosphoprotein</keyword>
<evidence type="ECO:0000313" key="7">
    <source>
        <dbReference type="Proteomes" id="UP000190285"/>
    </source>
</evidence>
<evidence type="ECO:0000256" key="1">
    <source>
        <dbReference type="ARBA" id="ARBA00022553"/>
    </source>
</evidence>
<evidence type="ECO:0000259" key="5">
    <source>
        <dbReference type="PROSITE" id="PS50109"/>
    </source>
</evidence>
<feature type="transmembrane region" description="Helical" evidence="4">
    <location>
        <begin position="92"/>
        <end position="112"/>
    </location>
</feature>
<dbReference type="RefSeq" id="WP_079493285.1">
    <property type="nucleotide sequence ID" value="NZ_FUZT01000009.1"/>
</dbReference>
<dbReference type="PROSITE" id="PS50109">
    <property type="entry name" value="HIS_KIN"/>
    <property type="match status" value="1"/>
</dbReference>
<dbReference type="InterPro" id="IPR005467">
    <property type="entry name" value="His_kinase_dom"/>
</dbReference>
<keyword evidence="4" id="KW-0812">Transmembrane</keyword>
<dbReference type="PANTHER" id="PTHR43547:SF2">
    <property type="entry name" value="HYBRID SIGNAL TRANSDUCTION HISTIDINE KINASE C"/>
    <property type="match status" value="1"/>
</dbReference>
<evidence type="ECO:0000256" key="4">
    <source>
        <dbReference type="SAM" id="Phobius"/>
    </source>
</evidence>
<feature type="transmembrane region" description="Helical" evidence="4">
    <location>
        <begin position="154"/>
        <end position="180"/>
    </location>
</feature>
<evidence type="ECO:0000313" key="6">
    <source>
        <dbReference type="EMBL" id="SKC80844.1"/>
    </source>
</evidence>
<dbReference type="OrthoDB" id="1757740at2"/>
<feature type="domain" description="Histidine kinase" evidence="5">
    <location>
        <begin position="315"/>
        <end position="423"/>
    </location>
</feature>
<dbReference type="Pfam" id="PF02518">
    <property type="entry name" value="HATPase_c"/>
    <property type="match status" value="1"/>
</dbReference>